<accession>M1KAX6</accession>
<dbReference type="VEuPathDB" id="MicrosporidiaDB:AEWQ_090650"/>
<dbReference type="VEuPathDB" id="MicrosporidiaDB:ECU09_0630"/>
<dbReference type="VEuPathDB" id="MicrosporidiaDB:AEWR_090640"/>
<dbReference type="GO" id="GO:0004526">
    <property type="term" value="F:ribonuclease P activity"/>
    <property type="evidence" value="ECO:0007669"/>
    <property type="project" value="UniProtKB-EC"/>
</dbReference>
<dbReference type="PANTHER" id="PTHR15441">
    <property type="entry name" value="RIBONUCLEASE P PROTEIN SUBUNIT P14"/>
    <property type="match status" value="1"/>
</dbReference>
<dbReference type="EMBL" id="KC513619">
    <property type="protein sequence ID" value="AGE96467.1"/>
    <property type="molecule type" value="Genomic_DNA"/>
</dbReference>
<reference evidence="6" key="1">
    <citation type="journal article" date="2013" name="Eukaryot. Cell">
        <title>Extremely Reduced Levels of Heterozygosity in the Vertebrate Pathogen Encephalitozoon cuniculi.</title>
        <authorList>
            <person name="Selman M."/>
            <person name="Sak B."/>
            <person name="Kvac M."/>
            <person name="Farinelli L."/>
            <person name="Weiss L.M."/>
            <person name="Corradi N."/>
        </authorList>
    </citation>
    <scope>NUCLEOTIDE SEQUENCE</scope>
</reference>
<dbReference type="GO" id="GO:0030681">
    <property type="term" value="C:multimeric ribonuclease P complex"/>
    <property type="evidence" value="ECO:0007669"/>
    <property type="project" value="TreeGrafter"/>
</dbReference>
<protein>
    <recommendedName>
        <fullName evidence="5">Ribonuclease P/MRP protein subunit POP5</fullName>
        <ecNumber evidence="5">3.1.26.5</ecNumber>
    </recommendedName>
</protein>
<dbReference type="AlphaFoldDB" id="M1KAX6"/>
<dbReference type="GO" id="GO:0033204">
    <property type="term" value="F:ribonuclease P RNA binding"/>
    <property type="evidence" value="ECO:0007669"/>
    <property type="project" value="InterPro"/>
</dbReference>
<dbReference type="InterPro" id="IPR038085">
    <property type="entry name" value="Rnp2-like_sf"/>
</dbReference>
<name>M1KAX6_ENCCN</name>
<comment type="catalytic activity">
    <reaction evidence="5">
        <text>Endonucleolytic cleavage of RNA, removing 5'-extranucleotides from tRNA precursor.</text>
        <dbReference type="EC" id="3.1.26.5"/>
    </reaction>
</comment>
<evidence type="ECO:0000256" key="4">
    <source>
        <dbReference type="ARBA" id="ARBA00023242"/>
    </source>
</evidence>
<dbReference type="GO" id="GO:0001682">
    <property type="term" value="P:tRNA 5'-leader removal"/>
    <property type="evidence" value="ECO:0007669"/>
    <property type="project" value="InterPro"/>
</dbReference>
<evidence type="ECO:0000256" key="5">
    <source>
        <dbReference type="PIRNR" id="PIRNR023803"/>
    </source>
</evidence>
<keyword evidence="3 5" id="KW-0819">tRNA processing</keyword>
<dbReference type="VEuPathDB" id="MicrosporidiaDB:AEWD_090660"/>
<dbReference type="SUPFAM" id="SSF160350">
    <property type="entry name" value="Rnp2-like"/>
    <property type="match status" value="1"/>
</dbReference>
<evidence type="ECO:0000256" key="3">
    <source>
        <dbReference type="ARBA" id="ARBA00022694"/>
    </source>
</evidence>
<dbReference type="Gene3D" id="3.30.70.3250">
    <property type="entry name" value="Ribonuclease P, Pop5 subunit"/>
    <property type="match status" value="1"/>
</dbReference>
<dbReference type="GO" id="GO:0005730">
    <property type="term" value="C:nucleolus"/>
    <property type="evidence" value="ECO:0007669"/>
    <property type="project" value="TreeGrafter"/>
</dbReference>
<evidence type="ECO:0000256" key="1">
    <source>
        <dbReference type="ARBA" id="ARBA00004123"/>
    </source>
</evidence>
<comment type="function">
    <text evidence="5">Component of ribonuclease P, a protein complex that generates mature tRNA molecules by cleaving their 5'-ends.</text>
</comment>
<sequence>MVRIKARYIVVKLRFEGNGSMPGREMLGSVIRSRVCTDYGIHVLSMVGSLVVVEYLPHNQVAVVRCDAPACKYVLFTIATIGEVSDLKCSMSVLWVSGILKRAMRRILRYVEKERVRK</sequence>
<organism evidence="6">
    <name type="scientific">Encephalitozoon cuniculi</name>
    <name type="common">Microsporidian parasite</name>
    <dbReference type="NCBI Taxonomy" id="6035"/>
    <lineage>
        <taxon>Eukaryota</taxon>
        <taxon>Fungi</taxon>
        <taxon>Fungi incertae sedis</taxon>
        <taxon>Microsporidia</taxon>
        <taxon>Unikaryonidae</taxon>
        <taxon>Encephalitozoon</taxon>
    </lineage>
</organism>
<dbReference type="InterPro" id="IPR002759">
    <property type="entry name" value="Pop5/Rpp14/Rnp2-like"/>
</dbReference>
<evidence type="ECO:0000313" key="6">
    <source>
        <dbReference type="EMBL" id="AGE96467.1"/>
    </source>
</evidence>
<proteinExistence type="inferred from homology"/>
<dbReference type="OMA" id="HENNIFV"/>
<comment type="similarity">
    <text evidence="2 5">Belongs to the eukaryotic/archaeal RNase P protein component 2 family.</text>
</comment>
<dbReference type="Pfam" id="PF01900">
    <property type="entry name" value="RNase_P_Rpp14"/>
    <property type="match status" value="1"/>
</dbReference>
<comment type="subcellular location">
    <subcellularLocation>
        <location evidence="1">Nucleus</location>
    </subcellularLocation>
</comment>
<dbReference type="PIRSF" id="PIRSF023803">
    <property type="entry name" value="Ribonuclease_P_prd"/>
    <property type="match status" value="1"/>
</dbReference>
<keyword evidence="4" id="KW-0539">Nucleus</keyword>
<dbReference type="PANTHER" id="PTHR15441:SF2">
    <property type="entry name" value="RIBONUCLEASE P_MRP PROTEIN SUBUNIT POP5"/>
    <property type="match status" value="1"/>
</dbReference>
<dbReference type="EC" id="3.1.26.5" evidence="5"/>
<evidence type="ECO:0000256" key="2">
    <source>
        <dbReference type="ARBA" id="ARBA00010800"/>
    </source>
</evidence>
<dbReference type="InterPro" id="IPR016819">
    <property type="entry name" value="RNase_P/MRP_POP5"/>
</dbReference>
<dbReference type="VEuPathDB" id="MicrosporidiaDB:M970_090640"/>